<dbReference type="Proteomes" id="UP000031594">
    <property type="component" value="Unassembled WGS sequence"/>
</dbReference>
<evidence type="ECO:0000256" key="1">
    <source>
        <dbReference type="SAM" id="MobiDB-lite"/>
    </source>
</evidence>
<protein>
    <recommendedName>
        <fullName evidence="4">Heavy-metal resistance protein</fullName>
    </recommendedName>
</protein>
<evidence type="ECO:0008006" key="4">
    <source>
        <dbReference type="Google" id="ProtNLM"/>
    </source>
</evidence>
<comment type="caution">
    <text evidence="2">The sequence shown here is derived from an EMBL/GenBank/DDBJ whole genome shotgun (WGS) entry which is preliminary data.</text>
</comment>
<accession>A0ABR4ZUD2</accession>
<dbReference type="EMBL" id="JQNX01000009">
    <property type="protein sequence ID" value="KIE57857.1"/>
    <property type="molecule type" value="Genomic_DNA"/>
</dbReference>
<feature type="region of interest" description="Disordered" evidence="1">
    <location>
        <begin position="43"/>
        <end position="72"/>
    </location>
</feature>
<name>A0ABR4ZUD2_9BACT</name>
<organism evidence="2 3">
    <name type="scientific">Methylacidiphilum kamchatkense Kam1</name>
    <dbReference type="NCBI Taxonomy" id="1202785"/>
    <lineage>
        <taxon>Bacteria</taxon>
        <taxon>Pseudomonadati</taxon>
        <taxon>Verrucomicrobiota</taxon>
        <taxon>Methylacidiphilae</taxon>
        <taxon>Methylacidiphilales</taxon>
        <taxon>Methylacidiphilaceae</taxon>
        <taxon>Methylacidiphilum (ex Ratnadevi et al. 2023)</taxon>
    </lineage>
</organism>
<feature type="non-terminal residue" evidence="2">
    <location>
        <position position="151"/>
    </location>
</feature>
<gene>
    <name evidence="2" type="ORF">A946_10360</name>
</gene>
<evidence type="ECO:0000313" key="3">
    <source>
        <dbReference type="Proteomes" id="UP000031594"/>
    </source>
</evidence>
<sequence>MKFSFINRFSVASFPYFCFGLLIFLFFSFFSIRAIADTTSSQNSHSTKKKALKKEKSKPNHEPLSDASAQLEEKNKQIEELTKKLEDQGIPVQANTKGIVLSGYVDASYTYNFINAPAFNRVPGFVPPPGYVGPTNAAGFAQGYPAIPGRE</sequence>
<proteinExistence type="predicted"/>
<feature type="compositionally biased region" description="Basic residues" evidence="1">
    <location>
        <begin position="46"/>
        <end position="56"/>
    </location>
</feature>
<evidence type="ECO:0000313" key="2">
    <source>
        <dbReference type="EMBL" id="KIE57857.1"/>
    </source>
</evidence>
<keyword evidence="3" id="KW-1185">Reference proteome</keyword>
<reference evidence="2 3" key="1">
    <citation type="submission" date="2014-08" db="EMBL/GenBank/DDBJ databases">
        <title>Methylacidiphilum kamchatkense strain Kam1 draft genome sequence.</title>
        <authorList>
            <person name="Birkeland N.-K."/>
            <person name="Erikstad H.A."/>
        </authorList>
    </citation>
    <scope>NUCLEOTIDE SEQUENCE [LARGE SCALE GENOMIC DNA]</scope>
    <source>
        <strain evidence="2 3">Kam1</strain>
    </source>
</reference>